<gene>
    <name evidence="1" type="ORF">I4X03_021910</name>
</gene>
<reference evidence="1 2" key="2">
    <citation type="submission" date="2021-08" db="EMBL/GenBank/DDBJ databases">
        <title>Massilia sp. R798.</title>
        <authorList>
            <person name="Baek J.H."/>
            <person name="Jung H.S."/>
            <person name="Kim K.R."/>
            <person name="Jeon C.O."/>
        </authorList>
    </citation>
    <scope>NUCLEOTIDE SEQUENCE [LARGE SCALE GENOMIC DNA]</scope>
    <source>
        <strain evidence="1 2">R798</strain>
    </source>
</reference>
<evidence type="ECO:0000313" key="1">
    <source>
        <dbReference type="EMBL" id="MBZ2209932.1"/>
    </source>
</evidence>
<dbReference type="Proteomes" id="UP000809349">
    <property type="component" value="Unassembled WGS sequence"/>
</dbReference>
<proteinExistence type="predicted"/>
<organism evidence="1 2">
    <name type="scientific">Massilia soli</name>
    <dbReference type="NCBI Taxonomy" id="2792854"/>
    <lineage>
        <taxon>Bacteria</taxon>
        <taxon>Pseudomonadati</taxon>
        <taxon>Pseudomonadota</taxon>
        <taxon>Betaproteobacteria</taxon>
        <taxon>Burkholderiales</taxon>
        <taxon>Oxalobacteraceae</taxon>
        <taxon>Telluria group</taxon>
        <taxon>Massilia</taxon>
    </lineage>
</organism>
<dbReference type="Pfam" id="PF15603">
    <property type="entry name" value="Imm74"/>
    <property type="match status" value="1"/>
</dbReference>
<dbReference type="RefSeq" id="WP_223470913.1">
    <property type="nucleotide sequence ID" value="NZ_JAFBIL020000011.1"/>
</dbReference>
<name>A0ABS7SVE6_9BURK</name>
<keyword evidence="2" id="KW-1185">Reference proteome</keyword>
<reference evidence="1 2" key="1">
    <citation type="submission" date="2021-01" db="EMBL/GenBank/DDBJ databases">
        <authorList>
            <person name="Ruan W."/>
            <person name="Khan S.A."/>
            <person name="Jeon C.O."/>
        </authorList>
    </citation>
    <scope>NUCLEOTIDE SEQUENCE [LARGE SCALE GENOMIC DNA]</scope>
    <source>
        <strain evidence="1 2">R798</strain>
    </source>
</reference>
<comment type="caution">
    <text evidence="1">The sequence shown here is derived from an EMBL/GenBank/DDBJ whole genome shotgun (WGS) entry which is preliminary data.</text>
</comment>
<accession>A0ABS7SVE6</accession>
<protein>
    <submittedName>
        <fullName evidence="1">Uncharacterized protein</fullName>
    </submittedName>
</protein>
<dbReference type="InterPro" id="IPR028148">
    <property type="entry name" value="Imm74"/>
</dbReference>
<dbReference type="EMBL" id="JAFBIL020000011">
    <property type="protein sequence ID" value="MBZ2209932.1"/>
    <property type="molecule type" value="Genomic_DNA"/>
</dbReference>
<evidence type="ECO:0000313" key="2">
    <source>
        <dbReference type="Proteomes" id="UP000809349"/>
    </source>
</evidence>
<sequence length="82" mass="9101">MISITKATPSSITVLVDNKTVKVSGESFLRGHGSPDFIIDIGSIKKWDAPFDMVAITESERAVIVDYLLKELTARQWYVTAE</sequence>